<name>A0A6A2Z3Y4_HIBSY</name>
<evidence type="ECO:0000256" key="8">
    <source>
        <dbReference type="ARBA" id="ARBA00023242"/>
    </source>
</evidence>
<comment type="caution">
    <text evidence="12">The sequence shown here is derived from an EMBL/GenBank/DDBJ whole genome shotgun (WGS) entry which is preliminary data.</text>
</comment>
<dbReference type="PANTHER" id="PTHR46245">
    <property type="entry name" value="B3 DOMAIN-CONTAINING PROTEIN OS07G0563300"/>
    <property type="match status" value="1"/>
</dbReference>
<evidence type="ECO:0000313" key="12">
    <source>
        <dbReference type="EMBL" id="KAE8686681.1"/>
    </source>
</evidence>
<keyword evidence="13" id="KW-1185">Reference proteome</keyword>
<evidence type="ECO:0000256" key="1">
    <source>
        <dbReference type="ARBA" id="ARBA00004123"/>
    </source>
</evidence>
<feature type="compositionally biased region" description="Polar residues" evidence="9">
    <location>
        <begin position="100"/>
        <end position="116"/>
    </location>
</feature>
<dbReference type="PROSITE" id="PS50863">
    <property type="entry name" value="B3"/>
    <property type="match status" value="1"/>
</dbReference>
<dbReference type="Proteomes" id="UP000436088">
    <property type="component" value="Unassembled WGS sequence"/>
</dbReference>
<feature type="compositionally biased region" description="Basic residues" evidence="9">
    <location>
        <begin position="150"/>
        <end position="166"/>
    </location>
</feature>
<evidence type="ECO:0000259" key="10">
    <source>
        <dbReference type="PROSITE" id="PS50863"/>
    </source>
</evidence>
<feature type="region of interest" description="Disordered" evidence="9">
    <location>
        <begin position="378"/>
        <end position="472"/>
    </location>
</feature>
<dbReference type="CDD" id="cd10017">
    <property type="entry name" value="B3_DNA"/>
    <property type="match status" value="1"/>
</dbReference>
<feature type="compositionally biased region" description="Polar residues" evidence="9">
    <location>
        <begin position="512"/>
        <end position="521"/>
    </location>
</feature>
<dbReference type="Gene3D" id="2.40.330.10">
    <property type="entry name" value="DNA-binding pseudobarrel domain"/>
    <property type="match status" value="1"/>
</dbReference>
<keyword evidence="4" id="KW-0862">Zinc</keyword>
<dbReference type="GO" id="GO:0008270">
    <property type="term" value="F:zinc ion binding"/>
    <property type="evidence" value="ECO:0007669"/>
    <property type="project" value="UniProtKB-KW"/>
</dbReference>
<feature type="domain" description="TF-B3" evidence="10">
    <location>
        <begin position="1"/>
        <end position="99"/>
    </location>
</feature>
<evidence type="ECO:0000256" key="5">
    <source>
        <dbReference type="ARBA" id="ARBA00023015"/>
    </source>
</evidence>
<protein>
    <submittedName>
        <fullName evidence="12">B3 domain-containing protein</fullName>
    </submittedName>
</protein>
<evidence type="ECO:0000256" key="2">
    <source>
        <dbReference type="ARBA" id="ARBA00022723"/>
    </source>
</evidence>
<keyword evidence="3" id="KW-0863">Zinc-finger</keyword>
<evidence type="ECO:0000313" key="13">
    <source>
        <dbReference type="Proteomes" id="UP000436088"/>
    </source>
</evidence>
<evidence type="ECO:0000259" key="11">
    <source>
        <dbReference type="PROSITE" id="PS51050"/>
    </source>
</evidence>
<keyword evidence="6" id="KW-0238">DNA-binding</keyword>
<sequence>MLSASDAGRIGRLVLPKKCAEAYFPPISQSEGLPLKVQDSKGKEWVFQFRFWPNNNSRMYVLEGVTPCLQDMQLQAGDIVTFSRLEPGGKLVMGFRKAAPTSTSEQDSETKNSNGVSMHGDADLADPTSFSKFDKSGHTAKEPSGTKPAVSRKRKNSSLGSKSKHRRVDNEDLIELKITWEEAHGLLRPPPNHVPSVVVIEGVEFEEYEDAPILGRPTIFASDNLGEKTQWAQCEDCFKWRRLPSTALLPYRWTCSSNSWDPERSLCSAAQELTAEQLEDLLPRCNPAVSKKTKAANCDSQNVDALEGLDTLANLATSGEGKALPVSSQATTKHPRHRPGCSCIVCIQPPSGKGPKHKQTCTCNVCQTIKRRFRTLMQRREKKQSEKEAETACKKQKQPSLPDKELDSDPLPYTNAGNTSHPSPEKVVFEGSEDDLNRVKSSNSSFKGQIDLNIRPEREEELSSGSDSGNTMRLLHDTTKRYHRQQSMLNFSDNSITELTQIHPGHGLEGGKTSNSISLGTSHRDAEGDHSAVVSIKTSAPTSATG</sequence>
<keyword evidence="5" id="KW-0805">Transcription regulation</keyword>
<dbReference type="EMBL" id="VEPZ02001212">
    <property type="protein sequence ID" value="KAE8686681.1"/>
    <property type="molecule type" value="Genomic_DNA"/>
</dbReference>
<feature type="domain" description="CW-type" evidence="11">
    <location>
        <begin position="225"/>
        <end position="275"/>
    </location>
</feature>
<dbReference type="Pfam" id="PF02362">
    <property type="entry name" value="B3"/>
    <property type="match status" value="1"/>
</dbReference>
<keyword evidence="8" id="KW-0539">Nucleus</keyword>
<dbReference type="Gene3D" id="3.30.40.100">
    <property type="match status" value="1"/>
</dbReference>
<dbReference type="GO" id="GO:0005634">
    <property type="term" value="C:nucleus"/>
    <property type="evidence" value="ECO:0007669"/>
    <property type="project" value="UniProtKB-SubCell"/>
</dbReference>
<feature type="region of interest" description="Disordered" evidence="9">
    <location>
        <begin position="96"/>
        <end position="166"/>
    </location>
</feature>
<dbReference type="InterPro" id="IPR003340">
    <property type="entry name" value="B3_DNA-bd"/>
</dbReference>
<dbReference type="PROSITE" id="PS51050">
    <property type="entry name" value="ZF_CW"/>
    <property type="match status" value="1"/>
</dbReference>
<evidence type="ECO:0000256" key="6">
    <source>
        <dbReference type="ARBA" id="ARBA00023125"/>
    </source>
</evidence>
<dbReference type="Pfam" id="PF07496">
    <property type="entry name" value="zf-CW"/>
    <property type="match status" value="1"/>
</dbReference>
<dbReference type="InterPro" id="IPR011124">
    <property type="entry name" value="Znf_CW"/>
</dbReference>
<gene>
    <name evidence="12" type="ORF">F3Y22_tig00111036pilonHSYRG00045</name>
</gene>
<feature type="region of interest" description="Disordered" evidence="9">
    <location>
        <begin position="503"/>
        <end position="546"/>
    </location>
</feature>
<dbReference type="InterPro" id="IPR015300">
    <property type="entry name" value="DNA-bd_pseudobarrel_sf"/>
</dbReference>
<accession>A0A6A2Z3Y4</accession>
<evidence type="ECO:0000256" key="3">
    <source>
        <dbReference type="ARBA" id="ARBA00022771"/>
    </source>
</evidence>
<feature type="compositionally biased region" description="Basic and acidic residues" evidence="9">
    <location>
        <begin position="383"/>
        <end position="393"/>
    </location>
</feature>
<organism evidence="12 13">
    <name type="scientific">Hibiscus syriacus</name>
    <name type="common">Rose of Sharon</name>
    <dbReference type="NCBI Taxonomy" id="106335"/>
    <lineage>
        <taxon>Eukaryota</taxon>
        <taxon>Viridiplantae</taxon>
        <taxon>Streptophyta</taxon>
        <taxon>Embryophyta</taxon>
        <taxon>Tracheophyta</taxon>
        <taxon>Spermatophyta</taxon>
        <taxon>Magnoliopsida</taxon>
        <taxon>eudicotyledons</taxon>
        <taxon>Gunneridae</taxon>
        <taxon>Pentapetalae</taxon>
        <taxon>rosids</taxon>
        <taxon>malvids</taxon>
        <taxon>Malvales</taxon>
        <taxon>Malvaceae</taxon>
        <taxon>Malvoideae</taxon>
        <taxon>Hibiscus</taxon>
    </lineage>
</organism>
<dbReference type="SMART" id="SM01019">
    <property type="entry name" value="B3"/>
    <property type="match status" value="1"/>
</dbReference>
<dbReference type="GO" id="GO:0003677">
    <property type="term" value="F:DNA binding"/>
    <property type="evidence" value="ECO:0007669"/>
    <property type="project" value="UniProtKB-KW"/>
</dbReference>
<keyword evidence="2" id="KW-0479">Metal-binding</keyword>
<feature type="compositionally biased region" description="Basic and acidic residues" evidence="9">
    <location>
        <begin position="132"/>
        <end position="141"/>
    </location>
</feature>
<evidence type="ECO:0000256" key="4">
    <source>
        <dbReference type="ARBA" id="ARBA00022833"/>
    </source>
</evidence>
<dbReference type="AlphaFoldDB" id="A0A6A2Z3Y4"/>
<reference evidence="12" key="1">
    <citation type="submission" date="2019-09" db="EMBL/GenBank/DDBJ databases">
        <title>Draft genome information of white flower Hibiscus syriacus.</title>
        <authorList>
            <person name="Kim Y.-M."/>
        </authorList>
    </citation>
    <scope>NUCLEOTIDE SEQUENCE [LARGE SCALE GENOMIC DNA]</scope>
    <source>
        <strain evidence="12">YM2019G1</strain>
    </source>
</reference>
<proteinExistence type="predicted"/>
<keyword evidence="7" id="KW-0804">Transcription</keyword>
<comment type="subcellular location">
    <subcellularLocation>
        <location evidence="1">Nucleus</location>
    </subcellularLocation>
</comment>
<evidence type="ECO:0000256" key="7">
    <source>
        <dbReference type="ARBA" id="ARBA00023163"/>
    </source>
</evidence>
<evidence type="ECO:0000256" key="9">
    <source>
        <dbReference type="SAM" id="MobiDB-lite"/>
    </source>
</evidence>
<dbReference type="PANTHER" id="PTHR46245:SF10">
    <property type="entry name" value="B3 DOMAIN-CONTAINING TRANSCRIPTION FACTOR VAL3"/>
    <property type="match status" value="1"/>
</dbReference>
<feature type="compositionally biased region" description="Polar residues" evidence="9">
    <location>
        <begin position="536"/>
        <end position="546"/>
    </location>
</feature>
<dbReference type="SUPFAM" id="SSF101936">
    <property type="entry name" value="DNA-binding pseudobarrel domain"/>
    <property type="match status" value="1"/>
</dbReference>